<feature type="chain" id="PRO_5042977280" evidence="7">
    <location>
        <begin position="17"/>
        <end position="318"/>
    </location>
</feature>
<keyword evidence="9" id="KW-1185">Reference proteome</keyword>
<evidence type="ECO:0000256" key="2">
    <source>
        <dbReference type="ARBA" id="ARBA00022692"/>
    </source>
</evidence>
<evidence type="ECO:0000256" key="1">
    <source>
        <dbReference type="ARBA" id="ARBA00004167"/>
    </source>
</evidence>
<dbReference type="PANTHER" id="PTHR15549">
    <property type="entry name" value="PAIRED IMMUNOGLOBULIN-LIKE TYPE 2 RECEPTOR"/>
    <property type="match status" value="1"/>
</dbReference>
<evidence type="ECO:0000256" key="6">
    <source>
        <dbReference type="SAM" id="Phobius"/>
    </source>
</evidence>
<keyword evidence="2 6" id="KW-0812">Transmembrane</keyword>
<dbReference type="EMBL" id="JAKLMC020000020">
    <property type="protein sequence ID" value="KAK5951442.1"/>
    <property type="molecule type" value="Genomic_DNA"/>
</dbReference>
<comment type="caution">
    <text evidence="8">The sequence shown here is derived from an EMBL/GenBank/DDBJ whole genome shotgun (WGS) entry which is preliminary data.</text>
</comment>
<feature type="compositionally biased region" description="Low complexity" evidence="5">
    <location>
        <begin position="122"/>
        <end position="149"/>
    </location>
</feature>
<keyword evidence="3 6" id="KW-1133">Transmembrane helix</keyword>
<name>A0AAN8IKR2_9EURO</name>
<sequence>MLLLLPFIGLITSALATGYFTNPAGNDGSLTVKTGDTIDISWTNITDYDIFSVGYFSGSNQTITWLISDSSSQPTTYRWTVDAVAQGFNLAESSLFAFYACKDYNFGDPFVSSYFIISDDSASSSSSTSVEATSTTSSTSKNTATETSNLPSIITPSNTPTDTGTAPTASATGTTVPAAAATTASNNTNIVSTSSSDLSTGAKAGIAVGVIVGVLGFAAAAFMFFRQRKQRQRSAVVPGGSKSVTLEAPSEPGTNAGENSSAYEKAQMKAAQDAKYAAYTPVHEAPGSSPGGHDEPVELGSGTRDDDGRAELPSVNER</sequence>
<feature type="compositionally biased region" description="Basic and acidic residues" evidence="5">
    <location>
        <begin position="303"/>
        <end position="318"/>
    </location>
</feature>
<dbReference type="GO" id="GO:0016020">
    <property type="term" value="C:membrane"/>
    <property type="evidence" value="ECO:0007669"/>
    <property type="project" value="UniProtKB-SubCell"/>
</dbReference>
<feature type="region of interest" description="Disordered" evidence="5">
    <location>
        <begin position="231"/>
        <end position="318"/>
    </location>
</feature>
<feature type="compositionally biased region" description="Polar residues" evidence="5">
    <location>
        <begin position="252"/>
        <end position="262"/>
    </location>
</feature>
<evidence type="ECO:0000256" key="7">
    <source>
        <dbReference type="SAM" id="SignalP"/>
    </source>
</evidence>
<reference evidence="8 9" key="1">
    <citation type="submission" date="2022-12" db="EMBL/GenBank/DDBJ databases">
        <title>Genomic features and morphological characterization of a novel Knufia sp. strain isolated from spacecraft assembly facility.</title>
        <authorList>
            <person name="Teixeira M."/>
            <person name="Chander A.M."/>
            <person name="Stajich J.E."/>
            <person name="Venkateswaran K."/>
        </authorList>
    </citation>
    <scope>NUCLEOTIDE SEQUENCE [LARGE SCALE GENOMIC DNA]</scope>
    <source>
        <strain evidence="8 9">FJI-L2-BK-P2</strain>
    </source>
</reference>
<dbReference type="AlphaFoldDB" id="A0AAN8IKR2"/>
<accession>A0AAN8IKR2</accession>
<evidence type="ECO:0000256" key="5">
    <source>
        <dbReference type="SAM" id="MobiDB-lite"/>
    </source>
</evidence>
<organism evidence="8 9">
    <name type="scientific">Knufia fluminis</name>
    <dbReference type="NCBI Taxonomy" id="191047"/>
    <lineage>
        <taxon>Eukaryota</taxon>
        <taxon>Fungi</taxon>
        <taxon>Dikarya</taxon>
        <taxon>Ascomycota</taxon>
        <taxon>Pezizomycotina</taxon>
        <taxon>Eurotiomycetes</taxon>
        <taxon>Chaetothyriomycetidae</taxon>
        <taxon>Chaetothyriales</taxon>
        <taxon>Trichomeriaceae</taxon>
        <taxon>Knufia</taxon>
    </lineage>
</organism>
<proteinExistence type="predicted"/>
<feature type="signal peptide" evidence="7">
    <location>
        <begin position="1"/>
        <end position="16"/>
    </location>
</feature>
<gene>
    <name evidence="8" type="ORF">OHC33_007498</name>
</gene>
<keyword evidence="4 6" id="KW-0472">Membrane</keyword>
<keyword evidence="7" id="KW-0732">Signal</keyword>
<dbReference type="InterPro" id="IPR051694">
    <property type="entry name" value="Immunoregulatory_rcpt-like"/>
</dbReference>
<comment type="subcellular location">
    <subcellularLocation>
        <location evidence="1">Membrane</location>
        <topology evidence="1">Single-pass membrane protein</topology>
    </subcellularLocation>
</comment>
<dbReference type="GO" id="GO:0071944">
    <property type="term" value="C:cell periphery"/>
    <property type="evidence" value="ECO:0007669"/>
    <property type="project" value="UniProtKB-ARBA"/>
</dbReference>
<feature type="region of interest" description="Disordered" evidence="5">
    <location>
        <begin position="122"/>
        <end position="176"/>
    </location>
</feature>
<feature type="transmembrane region" description="Helical" evidence="6">
    <location>
        <begin position="204"/>
        <end position="225"/>
    </location>
</feature>
<feature type="compositionally biased region" description="Low complexity" evidence="5">
    <location>
        <begin position="157"/>
        <end position="176"/>
    </location>
</feature>
<protein>
    <submittedName>
        <fullName evidence="8">Uncharacterized protein</fullName>
    </submittedName>
</protein>
<evidence type="ECO:0000313" key="9">
    <source>
        <dbReference type="Proteomes" id="UP001316803"/>
    </source>
</evidence>
<evidence type="ECO:0000256" key="4">
    <source>
        <dbReference type="ARBA" id="ARBA00023136"/>
    </source>
</evidence>
<dbReference type="Proteomes" id="UP001316803">
    <property type="component" value="Unassembled WGS sequence"/>
</dbReference>
<evidence type="ECO:0000256" key="3">
    <source>
        <dbReference type="ARBA" id="ARBA00022989"/>
    </source>
</evidence>
<evidence type="ECO:0000313" key="8">
    <source>
        <dbReference type="EMBL" id="KAK5951442.1"/>
    </source>
</evidence>